<dbReference type="EMBL" id="HBUE01200519">
    <property type="protein sequence ID" value="CAG6529644.1"/>
    <property type="molecule type" value="Transcribed_RNA"/>
</dbReference>
<keyword evidence="1" id="KW-0812">Transmembrane</keyword>
<dbReference type="AlphaFoldDB" id="A0A8D8MIC2"/>
<dbReference type="EMBL" id="HBUE01306680">
    <property type="protein sequence ID" value="CAG6581434.1"/>
    <property type="molecule type" value="Transcribed_RNA"/>
</dbReference>
<feature type="transmembrane region" description="Helical" evidence="1">
    <location>
        <begin position="109"/>
        <end position="130"/>
    </location>
</feature>
<reference evidence="2" key="1">
    <citation type="submission" date="2021-05" db="EMBL/GenBank/DDBJ databases">
        <authorList>
            <person name="Alioto T."/>
            <person name="Alioto T."/>
            <person name="Gomez Garrido J."/>
        </authorList>
    </citation>
    <scope>NUCLEOTIDE SEQUENCE</scope>
</reference>
<keyword evidence="1" id="KW-1133">Transmembrane helix</keyword>
<name>A0A8D8MIC2_CULPI</name>
<protein>
    <submittedName>
        <fullName evidence="2">(northern house mosquito) hypothetical protein</fullName>
    </submittedName>
</protein>
<organism evidence="2">
    <name type="scientific">Culex pipiens</name>
    <name type="common">House mosquito</name>
    <dbReference type="NCBI Taxonomy" id="7175"/>
    <lineage>
        <taxon>Eukaryota</taxon>
        <taxon>Metazoa</taxon>
        <taxon>Ecdysozoa</taxon>
        <taxon>Arthropoda</taxon>
        <taxon>Hexapoda</taxon>
        <taxon>Insecta</taxon>
        <taxon>Pterygota</taxon>
        <taxon>Neoptera</taxon>
        <taxon>Endopterygota</taxon>
        <taxon>Diptera</taxon>
        <taxon>Nematocera</taxon>
        <taxon>Culicoidea</taxon>
        <taxon>Culicidae</taxon>
        <taxon>Culicinae</taxon>
        <taxon>Culicini</taxon>
        <taxon>Culex</taxon>
        <taxon>Culex</taxon>
    </lineage>
</organism>
<keyword evidence="1" id="KW-0472">Membrane</keyword>
<evidence type="ECO:0000256" key="1">
    <source>
        <dbReference type="SAM" id="Phobius"/>
    </source>
</evidence>
<accession>A0A8D8MIC2</accession>
<evidence type="ECO:0000313" key="2">
    <source>
        <dbReference type="EMBL" id="CAG6529644.1"/>
    </source>
</evidence>
<proteinExistence type="predicted"/>
<sequence length="172" mass="19719">MFECSLTGSVSVHEVDIVAEGVAAVVHRHLLLMVMMMVLGEVLSVRSRRHRWWRGWHMVMPRGPRGYDIVGPVVGRSVHLEVAAAAVATRVQTVDDLFPFPLDKLVLVLLLRLLVMMLVLVLVLIAGGRLQRGKRTQRGRRGWQWRWRVVYTREHMDKRAREDGTWGTGHDE</sequence>